<dbReference type="EMBL" id="JAMYWD010000009">
    <property type="protein sequence ID" value="KAJ4960500.1"/>
    <property type="molecule type" value="Genomic_DNA"/>
</dbReference>
<dbReference type="AlphaFoldDB" id="A0A9Q0K3E7"/>
<keyword evidence="3" id="KW-1185">Reference proteome</keyword>
<dbReference type="InterPro" id="IPR001251">
    <property type="entry name" value="CRAL-TRIO_dom"/>
</dbReference>
<dbReference type="Gene3D" id="3.40.525.10">
    <property type="entry name" value="CRAL-TRIO lipid binding domain"/>
    <property type="match status" value="1"/>
</dbReference>
<name>A0A9Q0K3E7_9MAGN</name>
<feature type="domain" description="CRAL-TRIO" evidence="1">
    <location>
        <begin position="238"/>
        <end position="400"/>
    </location>
</feature>
<evidence type="ECO:0000259" key="1">
    <source>
        <dbReference type="PROSITE" id="PS50191"/>
    </source>
</evidence>
<gene>
    <name evidence="2" type="ORF">NE237_020410</name>
</gene>
<evidence type="ECO:0000313" key="2">
    <source>
        <dbReference type="EMBL" id="KAJ4960500.1"/>
    </source>
</evidence>
<protein>
    <recommendedName>
        <fullName evidence="1">CRAL-TRIO domain-containing protein</fullName>
    </recommendedName>
</protein>
<dbReference type="SUPFAM" id="SSF46938">
    <property type="entry name" value="CRAL/TRIO N-terminal domain"/>
    <property type="match status" value="1"/>
</dbReference>
<sequence>MEAFLTNAEHFSVSEIDKQKAWYLLGVLLSIGCPAPPVELAARCTLFCASLDFVHHLCLIPASPLFLTNDLVVTMSSVALSAFKELVSKAFYDFLPRVMLGVFEPRKTRENIVKIQPVALLTCNLNTEGKREKIVRISSSRLQLRSALCNSEMGSKDATVEAAKFPEDCAEKNEIERSKVGFMRIFVEKEDPSAKDEDDLQIRRFLRARDLDIEKASALFLKYLKWRRSFVPNGSISESEIQNHLAQNKLFMQGSDKKGRPIVVVLSARHFPTKGGVDEFKRYVVYSLDRICARMPQGQEKFVGIADLEGWGYSNSDIRGYLGALSILQDYYPERLGKLLLVHVPYLFMKAWKIVYPFIDKNTREKIIFVENKKLISSLVEEINDSQLPEIYGGKLPLVPIQDS</sequence>
<reference evidence="2" key="1">
    <citation type="journal article" date="2023" name="Plant J.">
        <title>The genome of the king protea, Protea cynaroides.</title>
        <authorList>
            <person name="Chang J."/>
            <person name="Duong T.A."/>
            <person name="Schoeman C."/>
            <person name="Ma X."/>
            <person name="Roodt D."/>
            <person name="Barker N."/>
            <person name="Li Z."/>
            <person name="Van de Peer Y."/>
            <person name="Mizrachi E."/>
        </authorList>
    </citation>
    <scope>NUCLEOTIDE SEQUENCE</scope>
    <source>
        <tissue evidence="2">Young leaves</tissue>
    </source>
</reference>
<dbReference type="Pfam" id="PF00650">
    <property type="entry name" value="CRAL_TRIO"/>
    <property type="match status" value="1"/>
</dbReference>
<dbReference type="OrthoDB" id="1434354at2759"/>
<accession>A0A9Q0K3E7</accession>
<dbReference type="Proteomes" id="UP001141806">
    <property type="component" value="Unassembled WGS sequence"/>
</dbReference>
<dbReference type="SMART" id="SM01100">
    <property type="entry name" value="CRAL_TRIO_N"/>
    <property type="match status" value="1"/>
</dbReference>
<dbReference type="PANTHER" id="PTHR46277:SF3">
    <property type="entry name" value="BINDING PROTEIN, PUTATIVE-RELATED"/>
    <property type="match status" value="1"/>
</dbReference>
<dbReference type="SMART" id="SM00516">
    <property type="entry name" value="SEC14"/>
    <property type="match status" value="1"/>
</dbReference>
<evidence type="ECO:0000313" key="3">
    <source>
        <dbReference type="Proteomes" id="UP001141806"/>
    </source>
</evidence>
<proteinExistence type="predicted"/>
<comment type="caution">
    <text evidence="2">The sequence shown here is derived from an EMBL/GenBank/DDBJ whole genome shotgun (WGS) entry which is preliminary data.</text>
</comment>
<dbReference type="PROSITE" id="PS50191">
    <property type="entry name" value="CRAL_TRIO"/>
    <property type="match status" value="1"/>
</dbReference>
<dbReference type="CDD" id="cd00170">
    <property type="entry name" value="SEC14"/>
    <property type="match status" value="1"/>
</dbReference>
<dbReference type="InterPro" id="IPR011074">
    <property type="entry name" value="CRAL/TRIO_N_dom"/>
</dbReference>
<organism evidence="2 3">
    <name type="scientific">Protea cynaroides</name>
    <dbReference type="NCBI Taxonomy" id="273540"/>
    <lineage>
        <taxon>Eukaryota</taxon>
        <taxon>Viridiplantae</taxon>
        <taxon>Streptophyta</taxon>
        <taxon>Embryophyta</taxon>
        <taxon>Tracheophyta</taxon>
        <taxon>Spermatophyta</taxon>
        <taxon>Magnoliopsida</taxon>
        <taxon>Proteales</taxon>
        <taxon>Proteaceae</taxon>
        <taxon>Protea</taxon>
    </lineage>
</organism>
<dbReference type="SUPFAM" id="SSF52087">
    <property type="entry name" value="CRAL/TRIO domain"/>
    <property type="match status" value="1"/>
</dbReference>
<dbReference type="InterPro" id="IPR036273">
    <property type="entry name" value="CRAL/TRIO_N_dom_sf"/>
</dbReference>
<dbReference type="PANTHER" id="PTHR46277">
    <property type="entry name" value="OS03G0850700 PROTEIN"/>
    <property type="match status" value="1"/>
</dbReference>
<dbReference type="InterPro" id="IPR036865">
    <property type="entry name" value="CRAL-TRIO_dom_sf"/>
</dbReference>